<dbReference type="Proteomes" id="UP000749559">
    <property type="component" value="Unassembled WGS sequence"/>
</dbReference>
<proteinExistence type="predicted"/>
<sequence length="532" mass="60541">MLTITITANEAVFEPVNIVQQFEEQNRAVWRNDDVASEIASNTSTPVEDFERCYIMKNDMQQVESCEQIEDTEMFNVKEVTDSNTNVKKDENDELTSTMEANGFTSSTMLVLDTRDHEGSEMDPDSISVDIENGDEYERPIKAMAPKKDLKQMSDSDDDSVLESLMKNSLNLEAPMLPNMVSKPKTGGYHIQRMILAETTDSEVDPVVPPRTYRKTKMYHLMSKRRFPNDVRAVQQSNQRGYHIQNVPNKDLPQSDANAAFITNQNRSFKPVQAIHDDKMPTVANPKSFKQLYDSVAQYRGAPSEVKEVVPEEIYDEPVFAKRNMKPMYDSDSSWADNHDIPPPLPPRRRNLPKIMSHSTKADLHTQIYSESDTDSSFSLPYSRYPNLHDKQYNPIKCLNSQNGISTEFHNNAYKSLLSPTVSETTQSDTMNLFEKNMLKKAQAMDYFDGPPACEMGVTSIPTMRKLAPDYEIGAEKPWEQHFIQLDNRMNDVILKADDRYFGSSKSLVDSMDHHTIASSTQTPMNYGPVTL</sequence>
<keyword evidence="2" id="KW-1185">Reference proteome</keyword>
<organism evidence="1 2">
    <name type="scientific">Owenia fusiformis</name>
    <name type="common">Polychaete worm</name>
    <dbReference type="NCBI Taxonomy" id="6347"/>
    <lineage>
        <taxon>Eukaryota</taxon>
        <taxon>Metazoa</taxon>
        <taxon>Spiralia</taxon>
        <taxon>Lophotrochozoa</taxon>
        <taxon>Annelida</taxon>
        <taxon>Polychaeta</taxon>
        <taxon>Sedentaria</taxon>
        <taxon>Canalipalpata</taxon>
        <taxon>Sabellida</taxon>
        <taxon>Oweniida</taxon>
        <taxon>Oweniidae</taxon>
        <taxon>Owenia</taxon>
    </lineage>
</organism>
<dbReference type="EMBL" id="CAIIXF020000011">
    <property type="protein sequence ID" value="CAH1798942.1"/>
    <property type="molecule type" value="Genomic_DNA"/>
</dbReference>
<evidence type="ECO:0000313" key="1">
    <source>
        <dbReference type="EMBL" id="CAH1798942.1"/>
    </source>
</evidence>
<evidence type="ECO:0000313" key="2">
    <source>
        <dbReference type="Proteomes" id="UP000749559"/>
    </source>
</evidence>
<accession>A0A8J1TCN3</accession>
<protein>
    <submittedName>
        <fullName evidence="1">Uncharacterized protein</fullName>
    </submittedName>
</protein>
<gene>
    <name evidence="1" type="ORF">OFUS_LOCUS23015</name>
</gene>
<dbReference type="AlphaFoldDB" id="A0A8J1TCN3"/>
<name>A0A8J1TCN3_OWEFU</name>
<comment type="caution">
    <text evidence="1">The sequence shown here is derived from an EMBL/GenBank/DDBJ whole genome shotgun (WGS) entry which is preliminary data.</text>
</comment>
<feature type="non-terminal residue" evidence="1">
    <location>
        <position position="1"/>
    </location>
</feature>
<reference evidence="1" key="1">
    <citation type="submission" date="2022-03" db="EMBL/GenBank/DDBJ databases">
        <authorList>
            <person name="Martin C."/>
        </authorList>
    </citation>
    <scope>NUCLEOTIDE SEQUENCE</scope>
</reference>